<dbReference type="Gene3D" id="3.30.450.40">
    <property type="match status" value="1"/>
</dbReference>
<keyword evidence="11" id="KW-1185">Reference proteome</keyword>
<accession>A0ABU0LJ85</accession>
<evidence type="ECO:0000256" key="5">
    <source>
        <dbReference type="ARBA" id="ARBA00023125"/>
    </source>
</evidence>
<feature type="domain" description="Sigma-54 factor interaction" evidence="9">
    <location>
        <begin position="333"/>
        <end position="556"/>
    </location>
</feature>
<evidence type="ECO:0000256" key="4">
    <source>
        <dbReference type="ARBA" id="ARBA00023015"/>
    </source>
</evidence>
<dbReference type="SMART" id="SM00382">
    <property type="entry name" value="AAA"/>
    <property type="match status" value="1"/>
</dbReference>
<dbReference type="CDD" id="cd00009">
    <property type="entry name" value="AAA"/>
    <property type="match status" value="1"/>
</dbReference>
<dbReference type="SUPFAM" id="SSF52540">
    <property type="entry name" value="P-loop containing nucleoside triphosphate hydrolases"/>
    <property type="match status" value="1"/>
</dbReference>
<name>A0ABU0LJ85_XANAG</name>
<keyword evidence="2" id="KW-0067">ATP-binding</keyword>
<organism evidence="10 11">
    <name type="scientific">Xanthobacter agilis</name>
    <dbReference type="NCBI Taxonomy" id="47492"/>
    <lineage>
        <taxon>Bacteria</taxon>
        <taxon>Pseudomonadati</taxon>
        <taxon>Pseudomonadota</taxon>
        <taxon>Alphaproteobacteria</taxon>
        <taxon>Hyphomicrobiales</taxon>
        <taxon>Xanthobacteraceae</taxon>
        <taxon>Xanthobacter</taxon>
    </lineage>
</organism>
<dbReference type="InterPro" id="IPR025943">
    <property type="entry name" value="Sigma_54_int_dom_ATP-bd_2"/>
</dbReference>
<feature type="region of interest" description="Disordered" evidence="8">
    <location>
        <begin position="578"/>
        <end position="602"/>
    </location>
</feature>
<dbReference type="InterPro" id="IPR003593">
    <property type="entry name" value="AAA+_ATPase"/>
</dbReference>
<dbReference type="RefSeq" id="WP_237346363.1">
    <property type="nucleotide sequence ID" value="NZ_JABWGX010000018.1"/>
</dbReference>
<evidence type="ECO:0000256" key="6">
    <source>
        <dbReference type="ARBA" id="ARBA00023159"/>
    </source>
</evidence>
<dbReference type="Gene3D" id="1.10.8.60">
    <property type="match status" value="1"/>
</dbReference>
<keyword evidence="5" id="KW-0238">DNA-binding</keyword>
<gene>
    <name evidence="10" type="ORF">QOZ94_004017</name>
</gene>
<keyword evidence="3" id="KW-0902">Two-component regulatory system</keyword>
<evidence type="ECO:0000313" key="10">
    <source>
        <dbReference type="EMBL" id="MDQ0507201.1"/>
    </source>
</evidence>
<sequence length="653" mass="69162">MLQTIPSCDAQLFSAQAVAEARQRFFSGETAPQGIAAPILRSWTRCVAHGLPAGGRLPAEPLGAGELRQRREKAESLRRRCRPELEALHADAAVTGSLVILTDPTGLVLDTVGSADFADRAAKVALLPGVSWSESVLGTNAIGTALVERRPLEVRGGEHYAEAHGILSCAAAPILDPYGDVIGLLDLSGPAAVAHLHAMGLVQLAVSQVEHRLFEGAFPGLDVVRFHADASFLGTSREGILVFEDYRLVAANRPGLAQLGLGWDALKSRRYSDLFDGSLGRPGEDRRVRSTTGDTLHARVERQPARAPAPPSTPRAAPAAGPRPVAAPEPCFDAATEQALGRAVRLLEAGVPVLIQGETGSGKDIFSRQMHGRSSRAGRPFAAVNCAALPEGLIESELFGYEDGAFTGARRAGFKGLLREADGGILFLDEIGDMPLALQTRLLRVLQEREVTPLGGGKPVPVDFSLVCATHRDLKQLVDAGAFRADLYFRIAQYTVALPALRHLPDREALVHRFWRELAGGAPAPALSAACVEALARYSWPGNFRQFVGTLKVLHALADPGGSLGPEALPAELRDSALQQPQAGTRPSAPDEAPHAPGGACMGDDLQAVTRATIQAALAACNGNISMAARRLGIHRSTLHRHLAATPGHRKPS</sequence>
<evidence type="ECO:0000256" key="8">
    <source>
        <dbReference type="SAM" id="MobiDB-lite"/>
    </source>
</evidence>
<dbReference type="Pfam" id="PF00158">
    <property type="entry name" value="Sigma54_activat"/>
    <property type="match status" value="1"/>
</dbReference>
<protein>
    <submittedName>
        <fullName evidence="10">Transcriptional regulator of acetoin/glycerol metabolism</fullName>
    </submittedName>
</protein>
<dbReference type="SUPFAM" id="SSF55781">
    <property type="entry name" value="GAF domain-like"/>
    <property type="match status" value="1"/>
</dbReference>
<dbReference type="InterPro" id="IPR027417">
    <property type="entry name" value="P-loop_NTPase"/>
</dbReference>
<dbReference type="InterPro" id="IPR025662">
    <property type="entry name" value="Sigma_54_int_dom_ATP-bd_1"/>
</dbReference>
<dbReference type="PROSITE" id="PS50045">
    <property type="entry name" value="SIGMA54_INTERACT_4"/>
    <property type="match status" value="1"/>
</dbReference>
<dbReference type="Gene3D" id="3.40.50.300">
    <property type="entry name" value="P-loop containing nucleotide triphosphate hydrolases"/>
    <property type="match status" value="1"/>
</dbReference>
<dbReference type="Pfam" id="PF01590">
    <property type="entry name" value="GAF"/>
    <property type="match status" value="1"/>
</dbReference>
<keyword evidence="7" id="KW-0804">Transcription</keyword>
<dbReference type="PANTHER" id="PTHR32071:SF77">
    <property type="entry name" value="TRANSCRIPTIONAL REGULATORY PROTEIN"/>
    <property type="match status" value="1"/>
</dbReference>
<dbReference type="SUPFAM" id="SSF46689">
    <property type="entry name" value="Homeodomain-like"/>
    <property type="match status" value="1"/>
</dbReference>
<dbReference type="Gene3D" id="1.10.10.60">
    <property type="entry name" value="Homeodomain-like"/>
    <property type="match status" value="1"/>
</dbReference>
<dbReference type="InterPro" id="IPR058031">
    <property type="entry name" value="AAA_lid_NorR"/>
</dbReference>
<dbReference type="InterPro" id="IPR003018">
    <property type="entry name" value="GAF"/>
</dbReference>
<dbReference type="InterPro" id="IPR029016">
    <property type="entry name" value="GAF-like_dom_sf"/>
</dbReference>
<dbReference type="PROSITE" id="PS00676">
    <property type="entry name" value="SIGMA54_INTERACT_2"/>
    <property type="match status" value="1"/>
</dbReference>
<evidence type="ECO:0000313" key="11">
    <source>
        <dbReference type="Proteomes" id="UP001241747"/>
    </source>
</evidence>
<keyword evidence="1" id="KW-0547">Nucleotide-binding</keyword>
<evidence type="ECO:0000259" key="9">
    <source>
        <dbReference type="PROSITE" id="PS50045"/>
    </source>
</evidence>
<evidence type="ECO:0000256" key="1">
    <source>
        <dbReference type="ARBA" id="ARBA00022741"/>
    </source>
</evidence>
<feature type="region of interest" description="Disordered" evidence="8">
    <location>
        <begin position="280"/>
        <end position="329"/>
    </location>
</feature>
<dbReference type="Pfam" id="PF25601">
    <property type="entry name" value="AAA_lid_14"/>
    <property type="match status" value="1"/>
</dbReference>
<dbReference type="Pfam" id="PF02954">
    <property type="entry name" value="HTH_8"/>
    <property type="match status" value="1"/>
</dbReference>
<keyword evidence="4" id="KW-0805">Transcription regulation</keyword>
<evidence type="ECO:0000256" key="3">
    <source>
        <dbReference type="ARBA" id="ARBA00023012"/>
    </source>
</evidence>
<comment type="caution">
    <text evidence="10">The sequence shown here is derived from an EMBL/GenBank/DDBJ whole genome shotgun (WGS) entry which is preliminary data.</text>
</comment>
<dbReference type="EMBL" id="JAUSVY010000014">
    <property type="protein sequence ID" value="MDQ0507201.1"/>
    <property type="molecule type" value="Genomic_DNA"/>
</dbReference>
<dbReference type="PANTHER" id="PTHR32071">
    <property type="entry name" value="TRANSCRIPTIONAL REGULATORY PROTEIN"/>
    <property type="match status" value="1"/>
</dbReference>
<keyword evidence="6" id="KW-0010">Activator</keyword>
<dbReference type="InterPro" id="IPR002078">
    <property type="entry name" value="Sigma_54_int"/>
</dbReference>
<dbReference type="Proteomes" id="UP001241747">
    <property type="component" value="Unassembled WGS sequence"/>
</dbReference>
<feature type="compositionally biased region" description="Low complexity" evidence="8">
    <location>
        <begin position="314"/>
        <end position="329"/>
    </location>
</feature>
<dbReference type="PROSITE" id="PS00675">
    <property type="entry name" value="SIGMA54_INTERACT_1"/>
    <property type="match status" value="1"/>
</dbReference>
<evidence type="ECO:0000256" key="7">
    <source>
        <dbReference type="ARBA" id="ARBA00023163"/>
    </source>
</evidence>
<dbReference type="InterPro" id="IPR002197">
    <property type="entry name" value="HTH_Fis"/>
</dbReference>
<proteinExistence type="predicted"/>
<evidence type="ECO:0000256" key="2">
    <source>
        <dbReference type="ARBA" id="ARBA00022840"/>
    </source>
</evidence>
<dbReference type="InterPro" id="IPR009057">
    <property type="entry name" value="Homeodomain-like_sf"/>
</dbReference>
<reference evidence="10 11" key="1">
    <citation type="submission" date="2023-07" db="EMBL/GenBank/DDBJ databases">
        <title>Genomic Encyclopedia of Type Strains, Phase IV (KMG-IV): sequencing the most valuable type-strain genomes for metagenomic binning, comparative biology and taxonomic classification.</title>
        <authorList>
            <person name="Goeker M."/>
        </authorList>
    </citation>
    <scope>NUCLEOTIDE SEQUENCE [LARGE SCALE GENOMIC DNA]</scope>
    <source>
        <strain evidence="10 11">DSM 3770</strain>
    </source>
</reference>